<name>A0ABU2JYF8_9ACTN</name>
<sequence>MNARSRRTREAILAATRALLEERGPAALTMAAVAERVGLSRRGLYLHFTSRSELVTALFDYLADREGLTPSLQPVWAAPDSVTALAEWARHLARYHPRVLAVDQALRQVGERDPDARAHCARADAAQLANCRRLAEWLAREGRLAAPWTEETAARLLWSLVSSELIGRLLGEQGWSQDELAVRLALLQQRTLVAGATG</sequence>
<dbReference type="PANTHER" id="PTHR30055">
    <property type="entry name" value="HTH-TYPE TRANSCRIPTIONAL REGULATOR RUTR"/>
    <property type="match status" value="1"/>
</dbReference>
<dbReference type="PANTHER" id="PTHR30055:SF209">
    <property type="entry name" value="POSSIBLE TRANSCRIPTIONAL REGULATORY PROTEIN (PROBABLY TETR-FAMILY)"/>
    <property type="match status" value="1"/>
</dbReference>
<dbReference type="InterPro" id="IPR009057">
    <property type="entry name" value="Homeodomain-like_sf"/>
</dbReference>
<dbReference type="SUPFAM" id="SSF46689">
    <property type="entry name" value="Homeodomain-like"/>
    <property type="match status" value="1"/>
</dbReference>
<dbReference type="PRINTS" id="PR00455">
    <property type="entry name" value="HTHTETR"/>
</dbReference>
<evidence type="ECO:0000313" key="4">
    <source>
        <dbReference type="EMBL" id="MDT0269769.1"/>
    </source>
</evidence>
<dbReference type="Pfam" id="PF00440">
    <property type="entry name" value="TetR_N"/>
    <property type="match status" value="1"/>
</dbReference>
<dbReference type="PROSITE" id="PS50977">
    <property type="entry name" value="HTH_TETR_2"/>
    <property type="match status" value="1"/>
</dbReference>
<proteinExistence type="predicted"/>
<evidence type="ECO:0000259" key="3">
    <source>
        <dbReference type="PROSITE" id="PS50977"/>
    </source>
</evidence>
<comment type="caution">
    <text evidence="4">The sequence shown here is derived from an EMBL/GenBank/DDBJ whole genome shotgun (WGS) entry which is preliminary data.</text>
</comment>
<dbReference type="RefSeq" id="WP_311669847.1">
    <property type="nucleotide sequence ID" value="NZ_JAVREO010000019.1"/>
</dbReference>
<dbReference type="InterPro" id="IPR001647">
    <property type="entry name" value="HTH_TetR"/>
</dbReference>
<feature type="domain" description="HTH tetR-type" evidence="3">
    <location>
        <begin position="6"/>
        <end position="66"/>
    </location>
</feature>
<evidence type="ECO:0000256" key="2">
    <source>
        <dbReference type="PROSITE-ProRule" id="PRU00335"/>
    </source>
</evidence>
<protein>
    <submittedName>
        <fullName evidence="4">Helix-turn-helix domain-containing protein</fullName>
    </submittedName>
</protein>
<keyword evidence="5" id="KW-1185">Reference proteome</keyword>
<feature type="DNA-binding region" description="H-T-H motif" evidence="2">
    <location>
        <begin position="29"/>
        <end position="48"/>
    </location>
</feature>
<evidence type="ECO:0000256" key="1">
    <source>
        <dbReference type="ARBA" id="ARBA00023125"/>
    </source>
</evidence>
<dbReference type="Proteomes" id="UP001183410">
    <property type="component" value="Unassembled WGS sequence"/>
</dbReference>
<accession>A0ABU2JYF8</accession>
<dbReference type="EMBL" id="JAVREO010000019">
    <property type="protein sequence ID" value="MDT0269769.1"/>
    <property type="molecule type" value="Genomic_DNA"/>
</dbReference>
<organism evidence="4 5">
    <name type="scientific">Streptomyces chisholmiae</name>
    <dbReference type="NCBI Taxonomy" id="3075540"/>
    <lineage>
        <taxon>Bacteria</taxon>
        <taxon>Bacillati</taxon>
        <taxon>Actinomycetota</taxon>
        <taxon>Actinomycetes</taxon>
        <taxon>Kitasatosporales</taxon>
        <taxon>Streptomycetaceae</taxon>
        <taxon>Streptomyces</taxon>
    </lineage>
</organism>
<dbReference type="Gene3D" id="1.10.357.10">
    <property type="entry name" value="Tetracycline Repressor, domain 2"/>
    <property type="match status" value="1"/>
</dbReference>
<keyword evidence="1 2" id="KW-0238">DNA-binding</keyword>
<gene>
    <name evidence="4" type="ORF">RM844_26135</name>
</gene>
<dbReference type="InterPro" id="IPR050109">
    <property type="entry name" value="HTH-type_TetR-like_transc_reg"/>
</dbReference>
<evidence type="ECO:0000313" key="5">
    <source>
        <dbReference type="Proteomes" id="UP001183410"/>
    </source>
</evidence>
<reference evidence="5" key="1">
    <citation type="submission" date="2023-07" db="EMBL/GenBank/DDBJ databases">
        <title>30 novel species of actinomycetes from the DSMZ collection.</title>
        <authorList>
            <person name="Nouioui I."/>
        </authorList>
    </citation>
    <scope>NUCLEOTIDE SEQUENCE [LARGE SCALE GENOMIC DNA]</scope>
    <source>
        <strain evidence="5">DSM 44915</strain>
    </source>
</reference>